<gene>
    <name evidence="1" type="ORF">BE15_31500</name>
</gene>
<dbReference type="Proteomes" id="UP000075260">
    <property type="component" value="Unassembled WGS sequence"/>
</dbReference>
<dbReference type="AlphaFoldDB" id="A0A150QN64"/>
<comment type="caution">
    <text evidence="1">The sequence shown here is derived from an EMBL/GenBank/DDBJ whole genome shotgun (WGS) entry which is preliminary data.</text>
</comment>
<organism evidence="1 2">
    <name type="scientific">Sorangium cellulosum</name>
    <name type="common">Polyangium cellulosum</name>
    <dbReference type="NCBI Taxonomy" id="56"/>
    <lineage>
        <taxon>Bacteria</taxon>
        <taxon>Pseudomonadati</taxon>
        <taxon>Myxococcota</taxon>
        <taxon>Polyangia</taxon>
        <taxon>Polyangiales</taxon>
        <taxon>Polyangiaceae</taxon>
        <taxon>Sorangium</taxon>
    </lineage>
</organism>
<sequence length="81" mass="9035">MSYDSRKTFIDLLNTIYVTAGIRPFVPPFTYQVSWLLRDGKSGRVFRVGSRENLRHSGGKTLGELGIFPGMTLQVVAAKDT</sequence>
<protein>
    <submittedName>
        <fullName evidence="1">Uncharacterized protein</fullName>
    </submittedName>
</protein>
<accession>A0A150QN64</accession>
<evidence type="ECO:0000313" key="1">
    <source>
        <dbReference type="EMBL" id="KYF69384.1"/>
    </source>
</evidence>
<name>A0A150QN64_SORCE</name>
<evidence type="ECO:0000313" key="2">
    <source>
        <dbReference type="Proteomes" id="UP000075260"/>
    </source>
</evidence>
<proteinExistence type="predicted"/>
<dbReference type="EMBL" id="JEMA01000473">
    <property type="protein sequence ID" value="KYF69384.1"/>
    <property type="molecule type" value="Genomic_DNA"/>
</dbReference>
<reference evidence="1 2" key="1">
    <citation type="submission" date="2014-02" db="EMBL/GenBank/DDBJ databases">
        <title>The small core and large imbalanced accessory genome model reveals a collaborative survival strategy of Sorangium cellulosum strains in nature.</title>
        <authorList>
            <person name="Han K."/>
            <person name="Peng R."/>
            <person name="Blom J."/>
            <person name="Li Y.-Z."/>
        </authorList>
    </citation>
    <scope>NUCLEOTIDE SEQUENCE [LARGE SCALE GENOMIC DNA]</scope>
    <source>
        <strain evidence="1 2">So0008-312</strain>
    </source>
</reference>